<feature type="compositionally biased region" description="Basic and acidic residues" evidence="1">
    <location>
        <begin position="30"/>
        <end position="50"/>
    </location>
</feature>
<keyword evidence="2" id="KW-0812">Transmembrane</keyword>
<dbReference type="Pfam" id="PF19136">
    <property type="entry name" value="DUF5819"/>
    <property type="match status" value="1"/>
</dbReference>
<sequence length="321" mass="34527">MIDGDRGGMDADHGGGTGDEKKLAWPGVTDHPKSDSRPDHPEPDHPKPDQDAETAPAGSLEAEAAPSSATDASGPSPASSVAPGPAERRPGAGLAALSLPYQIVAAIALSLIGVVACAHIAMIFLHVAPSNTLTKQHGEVVDDWVYPEFEQNWKLFAPNPLQQNVSVHVRAELANDGADSNSVTRWINLSREDGEAIRGNVLPSHVDQNELRRAWDFYTGSHDSENRSTGLRGELSERYIRRIVMLRLAEHGYGGAVERIQVRSAVRHVGVPSWSAEKISTKTEYRELPWWNVSPADLPETDATGRSPQAATSPQAVEAGE</sequence>
<protein>
    <submittedName>
        <fullName evidence="3">Uncharacterized protein</fullName>
    </submittedName>
</protein>
<keyword evidence="2" id="KW-1133">Transmembrane helix</keyword>
<dbReference type="KEGG" id="sfa:Sfla_3219"/>
<dbReference type="AlphaFoldDB" id="A0A8D3WLG6"/>
<name>A0A8D3WLG6_STRFA</name>
<feature type="transmembrane region" description="Helical" evidence="2">
    <location>
        <begin position="103"/>
        <end position="125"/>
    </location>
</feature>
<feature type="region of interest" description="Disordered" evidence="1">
    <location>
        <begin position="296"/>
        <end position="321"/>
    </location>
</feature>
<dbReference type="EMBL" id="CP002475">
    <property type="protein sequence ID" value="ADW04640.1"/>
    <property type="molecule type" value="Genomic_DNA"/>
</dbReference>
<keyword evidence="2" id="KW-0472">Membrane</keyword>
<evidence type="ECO:0000313" key="3">
    <source>
        <dbReference type="EMBL" id="ADW04640.1"/>
    </source>
</evidence>
<feature type="compositionally biased region" description="Low complexity" evidence="1">
    <location>
        <begin position="72"/>
        <end position="85"/>
    </location>
</feature>
<feature type="region of interest" description="Disordered" evidence="1">
    <location>
        <begin position="1"/>
        <end position="89"/>
    </location>
</feature>
<gene>
    <name evidence="3" type="ordered locus">Sfla_3219</name>
</gene>
<proteinExistence type="predicted"/>
<dbReference type="Proteomes" id="UP000002066">
    <property type="component" value="Chromosome"/>
</dbReference>
<evidence type="ECO:0000256" key="2">
    <source>
        <dbReference type="SAM" id="Phobius"/>
    </source>
</evidence>
<reference evidence="3 4" key="1">
    <citation type="submission" date="2011-01" db="EMBL/GenBank/DDBJ databases">
        <title>Complete sequence of chromosome of Streptomyces flavogriseus ATCC 33331.</title>
        <authorList>
            <consortium name="US DOE Joint Genome Institute"/>
            <person name="Lucas S."/>
            <person name="Copeland A."/>
            <person name="Lapidus A."/>
            <person name="Cheng J.-F."/>
            <person name="Goodwin L."/>
            <person name="Pitluck S."/>
            <person name="Davenport K."/>
            <person name="Detter J.C."/>
            <person name="Han C."/>
            <person name="Tapia R."/>
            <person name="Land M."/>
            <person name="Hauser L."/>
            <person name="Kyrpides N."/>
            <person name="Ivanova N."/>
            <person name="Ovchinnikova G."/>
            <person name="Pagani I."/>
            <person name="Brumm P."/>
            <person name="Mead D."/>
            <person name="Woyke T."/>
        </authorList>
    </citation>
    <scope>NUCLEOTIDE SEQUENCE [LARGE SCALE GENOMIC DNA]</scope>
    <source>
        <strain evidence="4">ATCC 33331 / IAF-45CD</strain>
    </source>
</reference>
<feature type="compositionally biased region" description="Polar residues" evidence="1">
    <location>
        <begin position="304"/>
        <end position="315"/>
    </location>
</feature>
<evidence type="ECO:0000256" key="1">
    <source>
        <dbReference type="SAM" id="MobiDB-lite"/>
    </source>
</evidence>
<dbReference type="InterPro" id="IPR043857">
    <property type="entry name" value="DUF5819"/>
</dbReference>
<accession>A0A8D3WLG6</accession>
<organism evidence="3 4">
    <name type="scientific">Streptomyces pratensis (strain ATCC 33331 / IAF-45CD)</name>
    <dbReference type="NCBI Taxonomy" id="591167"/>
    <lineage>
        <taxon>Bacteria</taxon>
        <taxon>Bacillati</taxon>
        <taxon>Actinomycetota</taxon>
        <taxon>Actinomycetes</taxon>
        <taxon>Kitasatosporales</taxon>
        <taxon>Streptomycetaceae</taxon>
        <taxon>Streptomyces</taxon>
    </lineage>
</organism>
<feature type="compositionally biased region" description="Basic and acidic residues" evidence="1">
    <location>
        <begin position="1"/>
        <end position="23"/>
    </location>
</feature>
<evidence type="ECO:0000313" key="4">
    <source>
        <dbReference type="Proteomes" id="UP000002066"/>
    </source>
</evidence>